<evidence type="ECO:0000256" key="12">
    <source>
        <dbReference type="ARBA" id="ARBA00023273"/>
    </source>
</evidence>
<keyword evidence="12" id="KW-0966">Cell projection</keyword>
<keyword evidence="9" id="KW-0206">Cytoskeleton</keyword>
<dbReference type="AlphaFoldDB" id="A0A7R9DPM4"/>
<dbReference type="Pfam" id="PF13868">
    <property type="entry name" value="TPH"/>
    <property type="match status" value="1"/>
</dbReference>
<dbReference type="PANTHER" id="PTHR19265:SF0">
    <property type="entry name" value="MEIOSIS-SPECIFIC NUCLEAR STRUCTURAL PROTEIN 1"/>
    <property type="match status" value="1"/>
</dbReference>
<evidence type="ECO:0000313" key="16">
    <source>
        <dbReference type="EMBL" id="CAD7418522.1"/>
    </source>
</evidence>
<evidence type="ECO:0000256" key="1">
    <source>
        <dbReference type="ARBA" id="ARBA00004123"/>
    </source>
</evidence>
<dbReference type="PANTHER" id="PTHR19265">
    <property type="entry name" value="MEIOSIS-SPECIFIC NUCLEAR STRUCTURAL PROTEIN 1"/>
    <property type="match status" value="1"/>
</dbReference>
<keyword evidence="11" id="KW-0469">Meiosis</keyword>
<comment type="similarity">
    <text evidence="3">Belongs to the MNS1 family.</text>
</comment>
<evidence type="ECO:0000256" key="2">
    <source>
        <dbReference type="ARBA" id="ARBA00004611"/>
    </source>
</evidence>
<keyword evidence="7 14" id="KW-0175">Coiled coil</keyword>
<evidence type="ECO:0000256" key="14">
    <source>
        <dbReference type="SAM" id="Coils"/>
    </source>
</evidence>
<evidence type="ECO:0000256" key="6">
    <source>
        <dbReference type="ARBA" id="ARBA00022846"/>
    </source>
</evidence>
<dbReference type="EMBL" id="OD017341">
    <property type="protein sequence ID" value="CAD7418522.1"/>
    <property type="molecule type" value="Genomic_DNA"/>
</dbReference>
<evidence type="ECO:0000256" key="4">
    <source>
        <dbReference type="ARBA" id="ARBA00014813"/>
    </source>
</evidence>
<evidence type="ECO:0000259" key="15">
    <source>
        <dbReference type="Pfam" id="PF13868"/>
    </source>
</evidence>
<dbReference type="InterPro" id="IPR026504">
    <property type="entry name" value="MNS1"/>
</dbReference>
<evidence type="ECO:0000256" key="5">
    <source>
        <dbReference type="ARBA" id="ARBA00022490"/>
    </source>
</evidence>
<keyword evidence="5" id="KW-0963">Cytoplasm</keyword>
<dbReference type="GO" id="GO:0044782">
    <property type="term" value="P:cilium organization"/>
    <property type="evidence" value="ECO:0007669"/>
    <property type="project" value="TreeGrafter"/>
</dbReference>
<evidence type="ECO:0000256" key="11">
    <source>
        <dbReference type="ARBA" id="ARBA00023254"/>
    </source>
</evidence>
<evidence type="ECO:0000256" key="3">
    <source>
        <dbReference type="ARBA" id="ARBA00009158"/>
    </source>
</evidence>
<dbReference type="GO" id="GO:0005634">
    <property type="term" value="C:nucleus"/>
    <property type="evidence" value="ECO:0007669"/>
    <property type="project" value="UniProtKB-SubCell"/>
</dbReference>
<protein>
    <recommendedName>
        <fullName evidence="4">Meiosis-specific nuclear structural protein 1</fullName>
    </recommendedName>
</protein>
<feature type="coiled-coil region" evidence="14">
    <location>
        <begin position="31"/>
        <end position="80"/>
    </location>
</feature>
<keyword evidence="8" id="KW-0969">Cilium</keyword>
<evidence type="ECO:0000256" key="7">
    <source>
        <dbReference type="ARBA" id="ARBA00023054"/>
    </source>
</evidence>
<evidence type="ECO:0000256" key="9">
    <source>
        <dbReference type="ARBA" id="ARBA00023212"/>
    </source>
</evidence>
<evidence type="ECO:0000256" key="8">
    <source>
        <dbReference type="ARBA" id="ARBA00023069"/>
    </source>
</evidence>
<gene>
    <name evidence="16" type="ORF">TPSB3V08_LOCUS12445</name>
</gene>
<reference evidence="16" key="1">
    <citation type="submission" date="2020-11" db="EMBL/GenBank/DDBJ databases">
        <authorList>
            <person name="Tran Van P."/>
        </authorList>
    </citation>
    <scope>NUCLEOTIDE SEQUENCE</scope>
</reference>
<name>A0A7R9DPM4_TIMPO</name>
<keyword evidence="10" id="KW-0539">Nucleus</keyword>
<accession>A0A7R9DPM4</accession>
<comment type="subcellular location">
    <subcellularLocation>
        <location evidence="2">Cytoplasm</location>
        <location evidence="2">Cytoskeleton</location>
        <location evidence="2">Flagellum axoneme</location>
    </subcellularLocation>
    <subcellularLocation>
        <location evidence="1">Nucleus</location>
    </subcellularLocation>
</comment>
<proteinExistence type="inferred from homology"/>
<feature type="domain" description="Trichohyalin-plectin-homology" evidence="15">
    <location>
        <begin position="3"/>
        <end position="91"/>
    </location>
</feature>
<keyword evidence="6" id="KW-0282">Flagellum</keyword>
<sequence>MDKELLAKFAEDDRIEQLTAERRRLKVIEHRRAVERELEERRARRAEEMRKLIRLAELEKEEEKARLRLIEEERLRMLKEHATQLLGYLPRGVLREDDLPHLGSDFVEKYRQDRATT</sequence>
<evidence type="ECO:0000256" key="13">
    <source>
        <dbReference type="ARBA" id="ARBA00046114"/>
    </source>
</evidence>
<evidence type="ECO:0000256" key="10">
    <source>
        <dbReference type="ARBA" id="ARBA00023242"/>
    </source>
</evidence>
<dbReference type="GO" id="GO:0051321">
    <property type="term" value="P:meiotic cell cycle"/>
    <property type="evidence" value="ECO:0007669"/>
    <property type="project" value="UniProtKB-KW"/>
</dbReference>
<dbReference type="GO" id="GO:0031514">
    <property type="term" value="C:motile cilium"/>
    <property type="evidence" value="ECO:0007669"/>
    <property type="project" value="TreeGrafter"/>
</dbReference>
<organism evidence="16">
    <name type="scientific">Timema poppense</name>
    <name type="common">Walking stick</name>
    <dbReference type="NCBI Taxonomy" id="170557"/>
    <lineage>
        <taxon>Eukaryota</taxon>
        <taxon>Metazoa</taxon>
        <taxon>Ecdysozoa</taxon>
        <taxon>Arthropoda</taxon>
        <taxon>Hexapoda</taxon>
        <taxon>Insecta</taxon>
        <taxon>Pterygota</taxon>
        <taxon>Neoptera</taxon>
        <taxon>Polyneoptera</taxon>
        <taxon>Phasmatodea</taxon>
        <taxon>Timematodea</taxon>
        <taxon>Timematoidea</taxon>
        <taxon>Timematidae</taxon>
        <taxon>Timema</taxon>
    </lineage>
</organism>
<comment type="function">
    <text evidence="13">Microtubule inner protein (MIP) part of the dynein-decorated doublet microtubules (DMTs) in cilia axoneme, which is required for motile cilia beating. May play a role in the control of meiotic division and germ cell differentiation through regulation of pairing and recombination during meiosis. Required for sperm flagella assembly. May play a role in the assembly and function of the outer dynein arm-docking complex (ODA-DC). ODA-DC mediates outer dynein arms (ODA) binding onto the axonemal doublet microtubules.</text>
</comment>
<dbReference type="InterPro" id="IPR043597">
    <property type="entry name" value="TPH_dom"/>
</dbReference>